<evidence type="ECO:0000256" key="2">
    <source>
        <dbReference type="SAM" id="Phobius"/>
    </source>
</evidence>
<feature type="compositionally biased region" description="Basic and acidic residues" evidence="1">
    <location>
        <begin position="490"/>
        <end position="499"/>
    </location>
</feature>
<keyword evidence="2" id="KW-1133">Transmembrane helix</keyword>
<feature type="transmembrane region" description="Helical" evidence="2">
    <location>
        <begin position="49"/>
        <end position="69"/>
    </location>
</feature>
<gene>
    <name evidence="3" type="ORF">Rhopal_005325-T1</name>
</gene>
<evidence type="ECO:0000313" key="4">
    <source>
        <dbReference type="Proteomes" id="UP001342314"/>
    </source>
</evidence>
<evidence type="ECO:0000313" key="3">
    <source>
        <dbReference type="EMBL" id="GJN92295.1"/>
    </source>
</evidence>
<comment type="caution">
    <text evidence="3">The sequence shown here is derived from an EMBL/GenBank/DDBJ whole genome shotgun (WGS) entry which is preliminary data.</text>
</comment>
<evidence type="ECO:0008006" key="5">
    <source>
        <dbReference type="Google" id="ProtNLM"/>
    </source>
</evidence>
<feature type="region of interest" description="Disordered" evidence="1">
    <location>
        <begin position="123"/>
        <end position="184"/>
    </location>
</feature>
<protein>
    <recommendedName>
        <fullName evidence="5">Proteophosphoglycan ppg4</fullName>
    </recommendedName>
</protein>
<dbReference type="EMBL" id="BQKY01000011">
    <property type="protein sequence ID" value="GJN92295.1"/>
    <property type="molecule type" value="Genomic_DNA"/>
</dbReference>
<feature type="compositionally biased region" description="Low complexity" evidence="1">
    <location>
        <begin position="337"/>
        <end position="369"/>
    </location>
</feature>
<reference evidence="3 4" key="1">
    <citation type="submission" date="2021-12" db="EMBL/GenBank/DDBJ databases">
        <title>High titer production of polyol ester of fatty acids by Rhodotorula paludigena BS15 towards product separation-free biomass refinery.</title>
        <authorList>
            <person name="Mano J."/>
            <person name="Ono H."/>
            <person name="Tanaka T."/>
            <person name="Naito K."/>
            <person name="Sushida H."/>
            <person name="Ike M."/>
            <person name="Tokuyasu K."/>
            <person name="Kitaoka M."/>
        </authorList>
    </citation>
    <scope>NUCLEOTIDE SEQUENCE [LARGE SCALE GENOMIC DNA]</scope>
    <source>
        <strain evidence="3 4">BS15</strain>
    </source>
</reference>
<feature type="compositionally biased region" description="Polar residues" evidence="1">
    <location>
        <begin position="165"/>
        <end position="184"/>
    </location>
</feature>
<dbReference type="Proteomes" id="UP001342314">
    <property type="component" value="Unassembled WGS sequence"/>
</dbReference>
<keyword evidence="2" id="KW-0472">Membrane</keyword>
<evidence type="ECO:0000256" key="1">
    <source>
        <dbReference type="SAM" id="MobiDB-lite"/>
    </source>
</evidence>
<feature type="compositionally biased region" description="Low complexity" evidence="1">
    <location>
        <begin position="392"/>
        <end position="425"/>
    </location>
</feature>
<sequence>MSSTTDSGTPAPNIAPATQIIPSIGLDGKPTTPAAPSTDNGGDHFPTGAAVMVAIVAAIVAVFIGYKLYSWAHRRWRTPDDADEPPELETRGIKSPISPGFATLPSQMSLAYNGRSMSGFDMGRGRQESWGGDSWAASEKGEFSPPFAGSPNPPGSPRDGSPGSANGSRASLNAFPTSGSRASFSGTTMAMPRRSFYSSSASGSQLLHTRAASTFSVSSPGLAGSATVRDFPSGNRISGAPHNPHSRIEVIPPSPLAPPPGTVIATDKSTLDFAPSSGIGLGGASTNDEWFAATQAAQAGDVEERLNPAFDGSYAPQHLQQGGYYNHPQHDPHHQQHSFPPSTPSSSSSSRRTSSSVPRSAAAASGSRPSKPRSHPHLRAQAQEAQHPVGPPRSASASTSANSSDSNLSSGSAASFASPVPSASAPHPPHPHPQHAARAPPSLEVRTSSLAGPANVIVASPVQEEEPKSPLEKLQMRAEREARGLSLDSLGRDEQGQIR</sequence>
<proteinExistence type="predicted"/>
<feature type="compositionally biased region" description="Basic and acidic residues" evidence="1">
    <location>
        <begin position="465"/>
        <end position="483"/>
    </location>
</feature>
<keyword evidence="2" id="KW-0812">Transmembrane</keyword>
<keyword evidence="4" id="KW-1185">Reference proteome</keyword>
<organism evidence="3 4">
    <name type="scientific">Rhodotorula paludigena</name>
    <dbReference type="NCBI Taxonomy" id="86838"/>
    <lineage>
        <taxon>Eukaryota</taxon>
        <taxon>Fungi</taxon>
        <taxon>Dikarya</taxon>
        <taxon>Basidiomycota</taxon>
        <taxon>Pucciniomycotina</taxon>
        <taxon>Microbotryomycetes</taxon>
        <taxon>Sporidiobolales</taxon>
        <taxon>Sporidiobolaceae</taxon>
        <taxon>Rhodotorula</taxon>
    </lineage>
</organism>
<feature type="region of interest" description="Disordered" evidence="1">
    <location>
        <begin position="77"/>
        <end position="100"/>
    </location>
</feature>
<accession>A0AAV5GS06</accession>
<name>A0AAV5GS06_9BASI</name>
<feature type="region of interest" description="Disordered" evidence="1">
    <location>
        <begin position="308"/>
        <end position="499"/>
    </location>
</feature>
<feature type="region of interest" description="Disordered" evidence="1">
    <location>
        <begin position="22"/>
        <end position="42"/>
    </location>
</feature>
<dbReference type="AlphaFoldDB" id="A0AAV5GS06"/>